<evidence type="ECO:0000256" key="3">
    <source>
        <dbReference type="ARBA" id="ARBA00022737"/>
    </source>
</evidence>
<dbReference type="SMART" id="SM00248">
    <property type="entry name" value="ANK"/>
    <property type="match status" value="5"/>
</dbReference>
<dbReference type="GeneID" id="118416329"/>
<dbReference type="PROSITE" id="PS50297">
    <property type="entry name" value="ANK_REP_REGION"/>
    <property type="match status" value="5"/>
</dbReference>
<dbReference type="Gene3D" id="1.10.10.10">
    <property type="entry name" value="Winged helix-like DNA-binding domain superfamily/Winged helix DNA-binding domain"/>
    <property type="match status" value="1"/>
</dbReference>
<evidence type="ECO:0000259" key="8">
    <source>
        <dbReference type="PROSITE" id="PS50209"/>
    </source>
</evidence>
<dbReference type="GO" id="GO:0043525">
    <property type="term" value="P:positive regulation of neuron apoptotic process"/>
    <property type="evidence" value="ECO:0000318"/>
    <property type="project" value="GO_Central"/>
</dbReference>
<dbReference type="GO" id="GO:0004197">
    <property type="term" value="F:cysteine-type endopeptidase activity"/>
    <property type="evidence" value="ECO:0000318"/>
    <property type="project" value="GO_Central"/>
</dbReference>
<dbReference type="Gene3D" id="3.40.50.300">
    <property type="entry name" value="P-loop containing nucleotide triphosphate hydrolases"/>
    <property type="match status" value="1"/>
</dbReference>
<organism evidence="10 11">
    <name type="scientific">Branchiostoma floridae</name>
    <name type="common">Florida lancelet</name>
    <name type="synonym">Amphioxus</name>
    <dbReference type="NCBI Taxonomy" id="7739"/>
    <lineage>
        <taxon>Eukaryota</taxon>
        <taxon>Metazoa</taxon>
        <taxon>Chordata</taxon>
        <taxon>Cephalochordata</taxon>
        <taxon>Leptocardii</taxon>
        <taxon>Amphioxiformes</taxon>
        <taxon>Branchiostomatidae</taxon>
        <taxon>Branchiostoma</taxon>
    </lineage>
</organism>
<dbReference type="SMART" id="SM00114">
    <property type="entry name" value="CARD"/>
    <property type="match status" value="1"/>
</dbReference>
<keyword evidence="3" id="KW-0677">Repeat</keyword>
<evidence type="ECO:0000259" key="9">
    <source>
        <dbReference type="PROSITE" id="PS51830"/>
    </source>
</evidence>
<feature type="compositionally biased region" description="Low complexity" evidence="6">
    <location>
        <begin position="503"/>
        <end position="527"/>
    </location>
</feature>
<evidence type="ECO:0000256" key="2">
    <source>
        <dbReference type="ARBA" id="ARBA00022490"/>
    </source>
</evidence>
<dbReference type="Pfam" id="PF00531">
    <property type="entry name" value="Death"/>
    <property type="match status" value="1"/>
</dbReference>
<dbReference type="FunFam" id="3.40.50.2000:FF:000190">
    <property type="entry name" value="Uncharacterized protein"/>
    <property type="match status" value="1"/>
</dbReference>
<dbReference type="CDD" id="cd03801">
    <property type="entry name" value="GT4_PimA-like"/>
    <property type="match status" value="1"/>
</dbReference>
<dbReference type="CDD" id="cd01671">
    <property type="entry name" value="CARD"/>
    <property type="match status" value="1"/>
</dbReference>
<feature type="compositionally biased region" description="Polar residues" evidence="6">
    <location>
        <begin position="485"/>
        <end position="495"/>
    </location>
</feature>
<evidence type="ECO:0000256" key="5">
    <source>
        <dbReference type="PROSITE-ProRule" id="PRU00023"/>
    </source>
</evidence>
<dbReference type="FunFam" id="1.10.10.10:FF:000983">
    <property type="entry name" value="Uncharacterized protein"/>
    <property type="match status" value="1"/>
</dbReference>
<dbReference type="Gene3D" id="3.40.50.2000">
    <property type="entry name" value="Glycogen Phosphorylase B"/>
    <property type="match status" value="1"/>
</dbReference>
<dbReference type="PROSITE" id="PS51830">
    <property type="entry name" value="FIIND"/>
    <property type="match status" value="1"/>
</dbReference>
<dbReference type="InterPro" id="IPR001315">
    <property type="entry name" value="CARD"/>
</dbReference>
<keyword evidence="10" id="KW-1185">Reference proteome</keyword>
<dbReference type="PROSITE" id="PS50209">
    <property type="entry name" value="CARD"/>
    <property type="match status" value="1"/>
</dbReference>
<keyword evidence="4 5" id="KW-0040">ANK repeat</keyword>
<dbReference type="GO" id="GO:0007165">
    <property type="term" value="P:signal transduction"/>
    <property type="evidence" value="ECO:0007669"/>
    <property type="project" value="InterPro"/>
</dbReference>
<dbReference type="InterPro" id="IPR036770">
    <property type="entry name" value="Ankyrin_rpt-contain_sf"/>
</dbReference>
<comment type="subcellular location">
    <subcellularLocation>
        <location evidence="1">Cytoplasm</location>
        <location evidence="1">Cytosol</location>
    </subcellularLocation>
</comment>
<feature type="domain" description="Death" evidence="7">
    <location>
        <begin position="1354"/>
        <end position="1437"/>
    </location>
</feature>
<dbReference type="GO" id="GO:0006915">
    <property type="term" value="P:apoptotic process"/>
    <property type="evidence" value="ECO:0000318"/>
    <property type="project" value="GO_Central"/>
</dbReference>
<feature type="domain" description="FIIND" evidence="9">
    <location>
        <begin position="1440"/>
        <end position="1725"/>
    </location>
</feature>
<dbReference type="InterPro" id="IPR025307">
    <property type="entry name" value="FIIND_dom"/>
</dbReference>
<dbReference type="InterPro" id="IPR027417">
    <property type="entry name" value="P-loop_NTPase"/>
</dbReference>
<protein>
    <submittedName>
        <fullName evidence="11">Uncharacterized protein LOC118416329</fullName>
    </submittedName>
</protein>
<dbReference type="OrthoDB" id="5962960at2759"/>
<dbReference type="InterPro" id="IPR000488">
    <property type="entry name" value="Death_dom"/>
</dbReference>
<feature type="repeat" description="ANK" evidence="5">
    <location>
        <begin position="41"/>
        <end position="73"/>
    </location>
</feature>
<dbReference type="CDD" id="cd01670">
    <property type="entry name" value="Death"/>
    <property type="match status" value="1"/>
</dbReference>
<dbReference type="Pfam" id="PF00023">
    <property type="entry name" value="Ank"/>
    <property type="match status" value="1"/>
</dbReference>
<feature type="repeat" description="ANK" evidence="5">
    <location>
        <begin position="74"/>
        <end position="106"/>
    </location>
</feature>
<dbReference type="InterPro" id="IPR036388">
    <property type="entry name" value="WH-like_DNA-bd_sf"/>
</dbReference>
<evidence type="ECO:0000256" key="6">
    <source>
        <dbReference type="SAM" id="MobiDB-lite"/>
    </source>
</evidence>
<dbReference type="Gene3D" id="1.10.533.10">
    <property type="entry name" value="Death Domain, Fas"/>
    <property type="match status" value="2"/>
</dbReference>
<dbReference type="PROSITE" id="PS50017">
    <property type="entry name" value="DEATH_DOMAIN"/>
    <property type="match status" value="1"/>
</dbReference>
<name>A0A9J7MQT3_BRAFL</name>
<dbReference type="Pfam" id="PF13553">
    <property type="entry name" value="FIIND"/>
    <property type="match status" value="1"/>
</dbReference>
<dbReference type="Gene3D" id="3.30.70.1390">
    <property type="entry name" value="ROC domain from the Parkinson's disease-associated leucine-rich repeat kinase 2"/>
    <property type="match status" value="1"/>
</dbReference>
<evidence type="ECO:0000256" key="1">
    <source>
        <dbReference type="ARBA" id="ARBA00004514"/>
    </source>
</evidence>
<dbReference type="SUPFAM" id="SSF53756">
    <property type="entry name" value="UDP-Glycosyltransferase/glycogen phosphorylase"/>
    <property type="match status" value="1"/>
</dbReference>
<accession>A0A9J7MQT3</accession>
<feature type="repeat" description="ANK" evidence="5">
    <location>
        <begin position="8"/>
        <end position="40"/>
    </location>
</feature>
<dbReference type="Proteomes" id="UP000001554">
    <property type="component" value="Chromosome 5"/>
</dbReference>
<dbReference type="GO" id="GO:0005737">
    <property type="term" value="C:cytoplasm"/>
    <property type="evidence" value="ECO:0000318"/>
    <property type="project" value="GO_Central"/>
</dbReference>
<dbReference type="Pfam" id="PF20706">
    <property type="entry name" value="GT4-conflict"/>
    <property type="match status" value="1"/>
</dbReference>
<feature type="region of interest" description="Disordered" evidence="6">
    <location>
        <begin position="426"/>
        <end position="559"/>
    </location>
</feature>
<dbReference type="InterPro" id="IPR011029">
    <property type="entry name" value="DEATH-like_dom_sf"/>
</dbReference>
<dbReference type="SUPFAM" id="SSF48403">
    <property type="entry name" value="Ankyrin repeat"/>
    <property type="match status" value="1"/>
</dbReference>
<keyword evidence="2" id="KW-0963">Cytoplasm</keyword>
<dbReference type="GO" id="GO:0005829">
    <property type="term" value="C:cytosol"/>
    <property type="evidence" value="ECO:0007669"/>
    <property type="project" value="UniProtKB-SubCell"/>
</dbReference>
<dbReference type="PANTHER" id="PTHR24171">
    <property type="entry name" value="ANKYRIN REPEAT DOMAIN-CONTAINING PROTEIN 39-RELATED"/>
    <property type="match status" value="1"/>
</dbReference>
<dbReference type="PROSITE" id="PS50088">
    <property type="entry name" value="ANK_REPEAT"/>
    <property type="match status" value="5"/>
</dbReference>
<evidence type="ECO:0000259" key="7">
    <source>
        <dbReference type="PROSITE" id="PS50017"/>
    </source>
</evidence>
<gene>
    <name evidence="11" type="primary">LOC118416329</name>
</gene>
<proteinExistence type="predicted"/>
<feature type="compositionally biased region" description="Polar residues" evidence="6">
    <location>
        <begin position="528"/>
        <end position="557"/>
    </location>
</feature>
<dbReference type="Gene3D" id="1.25.40.20">
    <property type="entry name" value="Ankyrin repeat-containing domain"/>
    <property type="match status" value="2"/>
</dbReference>
<feature type="domain" description="CARD" evidence="8">
    <location>
        <begin position="208"/>
        <end position="301"/>
    </location>
</feature>
<dbReference type="SUPFAM" id="SSF47986">
    <property type="entry name" value="DEATH domain"/>
    <property type="match status" value="2"/>
</dbReference>
<dbReference type="PANTHER" id="PTHR24171:SF10">
    <property type="entry name" value="ANKYRIN REPEAT DOMAIN-CONTAINING PROTEIN 29-LIKE"/>
    <property type="match status" value="1"/>
</dbReference>
<dbReference type="Pfam" id="PF00619">
    <property type="entry name" value="CARD"/>
    <property type="match status" value="1"/>
</dbReference>
<dbReference type="Pfam" id="PF12796">
    <property type="entry name" value="Ank_2"/>
    <property type="match status" value="2"/>
</dbReference>
<reference evidence="11" key="2">
    <citation type="submission" date="2025-08" db="UniProtKB">
        <authorList>
            <consortium name="RefSeq"/>
        </authorList>
    </citation>
    <scope>IDENTIFICATION</scope>
    <source>
        <strain evidence="11">S238N-H82</strain>
        <tissue evidence="11">Testes</tissue>
    </source>
</reference>
<dbReference type="SUPFAM" id="SSF52540">
    <property type="entry name" value="P-loop containing nucleoside triphosphate hydrolases"/>
    <property type="match status" value="1"/>
</dbReference>
<feature type="repeat" description="ANK" evidence="5">
    <location>
        <begin position="107"/>
        <end position="139"/>
    </location>
</feature>
<evidence type="ECO:0000313" key="10">
    <source>
        <dbReference type="Proteomes" id="UP000001554"/>
    </source>
</evidence>
<dbReference type="RefSeq" id="XP_035677312.1">
    <property type="nucleotide sequence ID" value="XM_035821419.1"/>
</dbReference>
<evidence type="ECO:0000256" key="4">
    <source>
        <dbReference type="ARBA" id="ARBA00023043"/>
    </source>
</evidence>
<sequence>MHVDVIRLDWTSLHVASHYGQTEVAELLIKNGADLEARGRFDRTSLHVASECGQTEVAELLIKNGANLEARDYLQSTPLQEAAVGGHTGTCELLIRSGADLTTKDKNQSTPLHKAAAEGHTGTCELLIHSGADVMVQNKHQDTPLHKAAARGHTGTCELLIRSGADVTATDKEGKTPLDYARDPETRQHLKIIPHAAEMVQGHASDLLCSEDEDPLIRNRTKLIRDLTSSSVMGDVLNHLLSRDILSDEEYERIRAKETPQDKARELLDTIGRKGAPASRKFKDVMDEVNPHAAEMIKDSSDLLFREDEDLGIEDVSGDPDVPIEVLLRGPEMAKLYSQARDQGFLTVHSTRVPVVGQFRSGKSCFIKRLMGETVRKDEEEPITDGIHIISDVQTKTWKKSPEEIDELAGPLLPTETSTGQEMGLEEQTMPDSPSQGHQGQPQPDSPSQGHQGQPQPDSPSQDYQGQPQPGSPSQEHQGQPQPDSPSQEHQGQPQPDSPSLEHQGQPQPDSPSQGHQGQPQPDSPSQEHQGQPQPDSPSQEHQGQPLSDSPSQQQTNIEDEVSNVMSEKQKTDGIPDNLLESAERMLKAGITQDELGTATNPRLSFWDFGGQATYYGTHHCFITPRGVYILVMSLLQKLSDPVPDQDHMASVDNLRTGGDYLDHWLNSVHSHTQQHKVQPPVVIVLTHKDMVSQEYIDKYKEEIRSHIKRKAAGKLVMSKIFAVDNTTEDAAVDEIRDYIREVARALPHMGEEIPISWLHLNSRLKTKRKEGDPFCTFQEVVELARDPDIRITDRHTLAMVLTFFHDRGDIIFFDEPSLRDDVTLQPQVMIDAFKTIITVPPYQHGRKMKAKDIWARFLAKISKMKKQQTGPDLSKMWERLEQEGILSDELLTRIWEKKDKELKEELEKPFLLRHKSFLKALMEKFYLICNATPVSDLSKEVQQEEIYFVPALLSCKRDNAKLYPRKMHVCPQALYFVFSEKFLPSGMFCRLQALCVRRFGLKKSCVFAGCARFPTGIQQEAFVITKLDHYLKVELLSSSKVFTEGLRVRKFLSSALFEIKEKWIPCIQYKLFCHTKQRGRREPVFRALPTSDGPVEQDSGVPSAFRDIWMAGISQAYRSENSGGDGPVILQPKGDPSNMRTIGPVLDTMELGRGLSLDQCDHTRSQLTPKDRVNNLVKLIQNVENRYQLGAAVEMCCPEFADCFLREERGKELVILHTDDYMEEFVLPLQRAASESGVSCHTENIEPTVSITEKTVDLLLNTNNRMVALVISPQTLHHRHWSNLDYEFPVRNDKLLLPILLYPPGSRDRMARVLQQRAPVLCSLEREEIEMEGRVSDERLEEIVEKVVSDKEREPLLYQLSRAVGEEWTRLGQELGMDKPLLDNITGDDDSQKAFQMLKAWRTKTPHGPLHYLPQLEETLQNIGKPDRAAAVQEMYKKYSDGLQCEEVSPEITEDKHWSLHLPGEGKYLCSQTDLGVVTPYPLHVTYKSANWSDHWQQVGEWMPVGQLFSILCEDVEGSVDILLPHVLHLADNTEITRESLQVVHVVGDSVELLPVTELTSSHAVTRFKKGSLFGVVGRTEEVNSVSRSCLLMAFRSLEDSDLSQLKVYIVSNTKEMKDTLKEDERDWNFVPCDFKTCLLNPGDICCLKGIVKSGEDTVVTVDISPEHLVYEDTFNNNKSYEPFRVEVTADIWMDNTLQLHLELLKKTNDEAKKTSVSKLKLGRYKQSTAAEGGGSNLCMLNFIFMFQDDSSRVDDLPTEAKQSERSAGGFEVRVVLLVNDEYGASKGGVSAINCQLGQLLAEAKVVVYSTALLVPKQDQEAADRDGVQLIQAIQLHDESVPTLDWLTYYHSLHYPNLPQDVTCIIGHADITDTAARNIWEQRYPQADLVTFTHILPEDTEYYKGGRKAMKAKEKENDMLDKANNAKAAFSVGKHTYDHFDTLYKGDKKPQSHFIFLPKPSKMFLDINVRPGGQQKVVLAVGRVYKAENLEGHDLTARAMGEVVEVINNVALRVRGLSEDDWERSKKIIEDNLNSDKLKPSLLQYGTQEDIRNDMMTAHLVLMPSRSEPFGLVGLEAIAAGIPVLISDKTGLAELILELIKQGKLHPDRRQVIVKTNVNNSDLAEDAKRWASKIVDILKYSDSEFEKAAKFKQELVESRYWEESHLTFLQACGVMARATDQ</sequence>
<feature type="compositionally biased region" description="Low complexity" evidence="6">
    <location>
        <begin position="431"/>
        <end position="482"/>
    </location>
</feature>
<reference evidence="10" key="1">
    <citation type="journal article" date="2020" name="Nat. Ecol. Evol.">
        <title>Deeply conserved synteny resolves early events in vertebrate evolution.</title>
        <authorList>
            <person name="Simakov O."/>
            <person name="Marletaz F."/>
            <person name="Yue J.X."/>
            <person name="O'Connell B."/>
            <person name="Jenkins J."/>
            <person name="Brandt A."/>
            <person name="Calef R."/>
            <person name="Tung C.H."/>
            <person name="Huang T.K."/>
            <person name="Schmutz J."/>
            <person name="Satoh N."/>
            <person name="Yu J.K."/>
            <person name="Putnam N.H."/>
            <person name="Green R.E."/>
            <person name="Rokhsar D.S."/>
        </authorList>
    </citation>
    <scope>NUCLEOTIDE SEQUENCE [LARGE SCALE GENOMIC DNA]</scope>
    <source>
        <strain evidence="10">S238N-H82</strain>
    </source>
</reference>
<dbReference type="InterPro" id="IPR002110">
    <property type="entry name" value="Ankyrin_rpt"/>
</dbReference>
<dbReference type="KEGG" id="bfo:118416329"/>
<feature type="repeat" description="ANK" evidence="5">
    <location>
        <begin position="140"/>
        <end position="172"/>
    </location>
</feature>
<evidence type="ECO:0000313" key="11">
    <source>
        <dbReference type="RefSeq" id="XP_035677312.1"/>
    </source>
</evidence>